<organism evidence="2 3">
    <name type="scientific">Cichlidogyrus casuarinus</name>
    <dbReference type="NCBI Taxonomy" id="1844966"/>
    <lineage>
        <taxon>Eukaryota</taxon>
        <taxon>Metazoa</taxon>
        <taxon>Spiralia</taxon>
        <taxon>Lophotrochozoa</taxon>
        <taxon>Platyhelminthes</taxon>
        <taxon>Monogenea</taxon>
        <taxon>Monopisthocotylea</taxon>
        <taxon>Dactylogyridea</taxon>
        <taxon>Ancyrocephalidae</taxon>
        <taxon>Cichlidogyrus</taxon>
    </lineage>
</organism>
<evidence type="ECO:0000256" key="1">
    <source>
        <dbReference type="SAM" id="MobiDB-lite"/>
    </source>
</evidence>
<keyword evidence="3" id="KW-1185">Reference proteome</keyword>
<dbReference type="EMBL" id="JBJKFK010001162">
    <property type="protein sequence ID" value="KAL3313885.1"/>
    <property type="molecule type" value="Genomic_DNA"/>
</dbReference>
<proteinExistence type="predicted"/>
<sequence length="110" mass="11902">MKDLKIVMKNSRSVEVSKGSETGRSEETTTAAESSSNNATSSENATDSTVQPLTSQEEQGLAMGLKMTKTDAACVWIFKLDYQAWPYCLAETLPISDVFARLNGSALFPS</sequence>
<evidence type="ECO:0000313" key="2">
    <source>
        <dbReference type="EMBL" id="KAL3313885.1"/>
    </source>
</evidence>
<dbReference type="Proteomes" id="UP001626550">
    <property type="component" value="Unassembled WGS sequence"/>
</dbReference>
<feature type="region of interest" description="Disordered" evidence="1">
    <location>
        <begin position="1"/>
        <end position="56"/>
    </location>
</feature>
<comment type="caution">
    <text evidence="2">The sequence shown here is derived from an EMBL/GenBank/DDBJ whole genome shotgun (WGS) entry which is preliminary data.</text>
</comment>
<feature type="compositionally biased region" description="Polar residues" evidence="1">
    <location>
        <begin position="10"/>
        <end position="20"/>
    </location>
</feature>
<feature type="compositionally biased region" description="Low complexity" evidence="1">
    <location>
        <begin position="28"/>
        <end position="49"/>
    </location>
</feature>
<reference evidence="2 3" key="1">
    <citation type="submission" date="2024-11" db="EMBL/GenBank/DDBJ databases">
        <title>Adaptive evolution of stress response genes in parasites aligns with host niche diversity.</title>
        <authorList>
            <person name="Hahn C."/>
            <person name="Resl P."/>
        </authorList>
    </citation>
    <scope>NUCLEOTIDE SEQUENCE [LARGE SCALE GENOMIC DNA]</scope>
    <source>
        <strain evidence="2">EGGRZ-B1_66</strain>
        <tissue evidence="2">Body</tissue>
    </source>
</reference>
<evidence type="ECO:0000313" key="3">
    <source>
        <dbReference type="Proteomes" id="UP001626550"/>
    </source>
</evidence>
<protein>
    <submittedName>
        <fullName evidence="2">Uncharacterized protein</fullName>
    </submittedName>
</protein>
<gene>
    <name evidence="2" type="ORF">Ciccas_007504</name>
</gene>
<name>A0ABD2Q311_9PLAT</name>
<accession>A0ABD2Q311</accession>
<dbReference type="AlphaFoldDB" id="A0ABD2Q311"/>